<evidence type="ECO:0000256" key="2">
    <source>
        <dbReference type="ARBA" id="ARBA00022737"/>
    </source>
</evidence>
<sequence>MDLKNMGAGWEALPPMSVGREKFGITYADGKLYAVGGTSWPPGWDISEAKDVLRSAEFLELRNVGAGWKQLPQMNTPRYGVGLVHADGKLFAIGGSLDSKDSYPTLRSVEFLDLKNVDAGWKEFPPLMEAMYGDGVAHVDGKLFVLSGKLRRNREDENHRCECLDLNDVNAGWKQLPLRWKSVKRASVITGDGKLLAIWDFDGNPRAVGELDLKNIGAGWENLTRLTPMEGFRKPWDSVVYADGNLFLFGGILDFSSPGSVECMRVSM</sequence>
<name>A0A6V3J4M6_9EUKA</name>
<dbReference type="EMBL" id="HBIV01003664">
    <property type="protein sequence ID" value="CAE0647602.1"/>
    <property type="molecule type" value="Transcribed_RNA"/>
</dbReference>
<accession>A0A6V3J4M6</accession>
<evidence type="ECO:0000313" key="4">
    <source>
        <dbReference type="EMBL" id="CAE0647604.1"/>
    </source>
</evidence>
<dbReference type="SUPFAM" id="SSF117281">
    <property type="entry name" value="Kelch motif"/>
    <property type="match status" value="1"/>
</dbReference>
<dbReference type="Gene3D" id="2.120.10.80">
    <property type="entry name" value="Kelch-type beta propeller"/>
    <property type="match status" value="1"/>
</dbReference>
<protein>
    <submittedName>
        <fullName evidence="3">Uncharacterized protein</fullName>
    </submittedName>
</protein>
<evidence type="ECO:0000313" key="3">
    <source>
        <dbReference type="EMBL" id="CAE0647602.1"/>
    </source>
</evidence>
<evidence type="ECO:0000256" key="1">
    <source>
        <dbReference type="ARBA" id="ARBA00022441"/>
    </source>
</evidence>
<dbReference type="PANTHER" id="PTHR24412">
    <property type="entry name" value="KELCH PROTEIN"/>
    <property type="match status" value="1"/>
</dbReference>
<dbReference type="InterPro" id="IPR015915">
    <property type="entry name" value="Kelch-typ_b-propeller"/>
</dbReference>
<dbReference type="PANTHER" id="PTHR24412:SF489">
    <property type="entry name" value="RING FINGER DOMAIN AND KELCH REPEAT-CONTAINING PROTEIN DDB_G0271372"/>
    <property type="match status" value="1"/>
</dbReference>
<gene>
    <name evidence="3" type="ORF">LGLO00237_LOCUS2532</name>
    <name evidence="4" type="ORF">LGLO00237_LOCUS2533</name>
</gene>
<keyword evidence="2" id="KW-0677">Repeat</keyword>
<dbReference type="EMBL" id="HBIV01003665">
    <property type="protein sequence ID" value="CAE0647604.1"/>
    <property type="molecule type" value="Transcribed_RNA"/>
</dbReference>
<organism evidence="3">
    <name type="scientific">Lotharella globosa</name>
    <dbReference type="NCBI Taxonomy" id="91324"/>
    <lineage>
        <taxon>Eukaryota</taxon>
        <taxon>Sar</taxon>
        <taxon>Rhizaria</taxon>
        <taxon>Cercozoa</taxon>
        <taxon>Chlorarachniophyceae</taxon>
        <taxon>Lotharella</taxon>
    </lineage>
</organism>
<proteinExistence type="predicted"/>
<reference evidence="3" key="1">
    <citation type="submission" date="2021-01" db="EMBL/GenBank/DDBJ databases">
        <authorList>
            <person name="Corre E."/>
            <person name="Pelletier E."/>
            <person name="Niang G."/>
            <person name="Scheremetjew M."/>
            <person name="Finn R."/>
            <person name="Kale V."/>
            <person name="Holt S."/>
            <person name="Cochrane G."/>
            <person name="Meng A."/>
            <person name="Brown T."/>
            <person name="Cohen L."/>
        </authorList>
    </citation>
    <scope>NUCLEOTIDE SEQUENCE</scope>
    <source>
        <strain evidence="3">CCCM811</strain>
    </source>
</reference>
<dbReference type="AlphaFoldDB" id="A0A6V3J4M6"/>
<keyword evidence="1" id="KW-0880">Kelch repeat</keyword>